<evidence type="ECO:0000256" key="1">
    <source>
        <dbReference type="SAM" id="Phobius"/>
    </source>
</evidence>
<dbReference type="Proteomes" id="UP000739284">
    <property type="component" value="Unassembled WGS sequence"/>
</dbReference>
<comment type="caution">
    <text evidence="2">The sequence shown here is derived from an EMBL/GenBank/DDBJ whole genome shotgun (WGS) entry which is preliminary data.</text>
</comment>
<keyword evidence="1" id="KW-0472">Membrane</keyword>
<keyword evidence="3" id="KW-1185">Reference proteome</keyword>
<accession>A0ABS6LC16</accession>
<dbReference type="RefSeq" id="WP_120508137.1">
    <property type="nucleotide sequence ID" value="NZ_JAFMOY010000113.1"/>
</dbReference>
<evidence type="ECO:0000313" key="2">
    <source>
        <dbReference type="EMBL" id="MBU9844473.1"/>
    </source>
</evidence>
<feature type="transmembrane region" description="Helical" evidence="1">
    <location>
        <begin position="7"/>
        <end position="35"/>
    </location>
</feature>
<protein>
    <submittedName>
        <fullName evidence="2">DUF1240 domain-containing protein</fullName>
    </submittedName>
</protein>
<evidence type="ECO:0000313" key="3">
    <source>
        <dbReference type="Proteomes" id="UP000739284"/>
    </source>
</evidence>
<organism evidence="2 3">
    <name type="scientific">Rahnella ecdela</name>
    <dbReference type="NCBI Taxonomy" id="2816250"/>
    <lineage>
        <taxon>Bacteria</taxon>
        <taxon>Pseudomonadati</taxon>
        <taxon>Pseudomonadota</taxon>
        <taxon>Gammaproteobacteria</taxon>
        <taxon>Enterobacterales</taxon>
        <taxon>Yersiniaceae</taxon>
        <taxon>Rahnella</taxon>
    </lineage>
</organism>
<keyword evidence="1" id="KW-0812">Transmembrane</keyword>
<dbReference type="EMBL" id="JAFMOY010000113">
    <property type="protein sequence ID" value="MBU9844473.1"/>
    <property type="molecule type" value="Genomic_DNA"/>
</dbReference>
<reference evidence="2 3" key="1">
    <citation type="submission" date="2021-03" db="EMBL/GenBank/DDBJ databases">
        <title>Five novel Rahnella species.</title>
        <authorList>
            <person name="Brady C."/>
            <person name="Asselin J."/>
            <person name="Beer S."/>
            <person name="Bruberg M.B."/>
            <person name="Crampton B."/>
            <person name="Venter S."/>
            <person name="Arnold D."/>
            <person name="Denman S."/>
        </authorList>
    </citation>
    <scope>NUCLEOTIDE SEQUENCE [LARGE SCALE GENOMIC DNA]</scope>
    <source>
        <strain evidence="2 3">FRB 231</strain>
    </source>
</reference>
<sequence>MPIRNFIVILIFTLIFPVTLFFLYKFCLVDAMLLFRFSDAIYFNWRVFPILTTIPMAVYFEVLFVSCFFTKNKKASPALEKYILRMTAITVLMFFPVLLACPLVNLGFAFSSYHNCAVGGAFTGVFYVKDENQCYTLTGVKSWNKSHEKFNLEHKLGIDD</sequence>
<gene>
    <name evidence="2" type="ORF">J1784_05510</name>
</gene>
<name>A0ABS6LC16_9GAMM</name>
<feature type="transmembrane region" description="Helical" evidence="1">
    <location>
        <begin position="82"/>
        <end position="108"/>
    </location>
</feature>
<keyword evidence="1" id="KW-1133">Transmembrane helix</keyword>
<feature type="transmembrane region" description="Helical" evidence="1">
    <location>
        <begin position="47"/>
        <end position="70"/>
    </location>
</feature>
<proteinExistence type="predicted"/>